<protein>
    <recommendedName>
        <fullName evidence="4">CCHC-type domain-containing protein</fullName>
    </recommendedName>
</protein>
<feature type="region of interest" description="Disordered" evidence="1">
    <location>
        <begin position="24"/>
        <end position="102"/>
    </location>
</feature>
<gene>
    <name evidence="2" type="ORF">GN244_ATG19674</name>
</gene>
<feature type="compositionally biased region" description="Polar residues" evidence="1">
    <location>
        <begin position="26"/>
        <end position="45"/>
    </location>
</feature>
<dbReference type="SUPFAM" id="SSF57756">
    <property type="entry name" value="Retrovirus zinc finger-like domains"/>
    <property type="match status" value="1"/>
</dbReference>
<comment type="caution">
    <text evidence="2">The sequence shown here is derived from an EMBL/GenBank/DDBJ whole genome shotgun (WGS) entry which is preliminary data.</text>
</comment>
<feature type="compositionally biased region" description="Basic and acidic residues" evidence="1">
    <location>
        <begin position="80"/>
        <end position="102"/>
    </location>
</feature>
<dbReference type="Proteomes" id="UP000602510">
    <property type="component" value="Unassembled WGS sequence"/>
</dbReference>
<dbReference type="InterPro" id="IPR036875">
    <property type="entry name" value="Znf_CCHC_sf"/>
</dbReference>
<accession>A0A833SIR0</accession>
<evidence type="ECO:0008006" key="4">
    <source>
        <dbReference type="Google" id="ProtNLM"/>
    </source>
</evidence>
<dbReference type="EMBL" id="WSZM01001001">
    <property type="protein sequence ID" value="KAF4028645.1"/>
    <property type="molecule type" value="Genomic_DNA"/>
</dbReference>
<name>A0A833SIR0_PHYIN</name>
<dbReference type="GO" id="GO:0003676">
    <property type="term" value="F:nucleic acid binding"/>
    <property type="evidence" value="ECO:0007669"/>
    <property type="project" value="InterPro"/>
</dbReference>
<feature type="region of interest" description="Disordered" evidence="1">
    <location>
        <begin position="165"/>
        <end position="184"/>
    </location>
</feature>
<proteinExistence type="predicted"/>
<reference evidence="2" key="1">
    <citation type="submission" date="2020-04" db="EMBL/GenBank/DDBJ databases">
        <title>Hybrid Assembly of Korean Phytophthora infestans isolates.</title>
        <authorList>
            <person name="Prokchorchik M."/>
            <person name="Lee Y."/>
            <person name="Seo J."/>
            <person name="Cho J.-H."/>
            <person name="Park Y.-E."/>
            <person name="Jang D.-C."/>
            <person name="Im J.-S."/>
            <person name="Choi J.-G."/>
            <person name="Park H.-J."/>
            <person name="Lee G.-B."/>
            <person name="Lee Y.-G."/>
            <person name="Hong S.-Y."/>
            <person name="Cho K."/>
            <person name="Sohn K.H."/>
        </authorList>
    </citation>
    <scope>NUCLEOTIDE SEQUENCE</scope>
    <source>
        <strain evidence="2">KR_1_A1</strain>
    </source>
</reference>
<keyword evidence="3" id="KW-1185">Reference proteome</keyword>
<dbReference type="GO" id="GO:0008270">
    <property type="term" value="F:zinc ion binding"/>
    <property type="evidence" value="ECO:0007669"/>
    <property type="project" value="InterPro"/>
</dbReference>
<evidence type="ECO:0000313" key="3">
    <source>
        <dbReference type="Proteomes" id="UP000602510"/>
    </source>
</evidence>
<evidence type="ECO:0000256" key="1">
    <source>
        <dbReference type="SAM" id="MobiDB-lite"/>
    </source>
</evidence>
<dbReference type="Gene3D" id="4.10.60.10">
    <property type="entry name" value="Zinc finger, CCHC-type"/>
    <property type="match status" value="1"/>
</dbReference>
<sequence length="184" mass="20326">MGSGQWDAVVPTGYQLVPVQVGTAGQEASGNWGVQTPRQRATHNQHTGDGKPGRRPGKALKMEGQSAGSGRSGGGLSLREPLRTKEERLRNQQRYEDMRAQRRARSKEDDICFYCHGLGHYAGQCELKRADMEDALSWTRTVDRSIVARTVHETFGGRKGPHLIARRQKLGTRKESSTEEAQGA</sequence>
<organism evidence="2 3">
    <name type="scientific">Phytophthora infestans</name>
    <name type="common">Potato late blight agent</name>
    <name type="synonym">Botrytis infestans</name>
    <dbReference type="NCBI Taxonomy" id="4787"/>
    <lineage>
        <taxon>Eukaryota</taxon>
        <taxon>Sar</taxon>
        <taxon>Stramenopiles</taxon>
        <taxon>Oomycota</taxon>
        <taxon>Peronosporomycetes</taxon>
        <taxon>Peronosporales</taxon>
        <taxon>Peronosporaceae</taxon>
        <taxon>Phytophthora</taxon>
    </lineage>
</organism>
<evidence type="ECO:0000313" key="2">
    <source>
        <dbReference type="EMBL" id="KAF4028645.1"/>
    </source>
</evidence>
<dbReference type="AlphaFoldDB" id="A0A833SIR0"/>